<reference evidence="3" key="1">
    <citation type="journal article" date="2019" name="Int. J. Syst. Evol. Microbiol.">
        <title>The Global Catalogue of Microorganisms (GCM) 10K type strain sequencing project: providing services to taxonomists for standard genome sequencing and annotation.</title>
        <authorList>
            <consortium name="The Broad Institute Genomics Platform"/>
            <consortium name="The Broad Institute Genome Sequencing Center for Infectious Disease"/>
            <person name="Wu L."/>
            <person name="Ma J."/>
        </authorList>
    </citation>
    <scope>NUCLEOTIDE SEQUENCE [LARGE SCALE GENOMIC DNA]</scope>
    <source>
        <strain evidence="3">JCM 16545</strain>
    </source>
</reference>
<protein>
    <submittedName>
        <fullName evidence="2">Uncharacterized protein</fullName>
    </submittedName>
</protein>
<comment type="caution">
    <text evidence="2">The sequence shown here is derived from an EMBL/GenBank/DDBJ whole genome shotgun (WGS) entry which is preliminary data.</text>
</comment>
<proteinExistence type="predicted"/>
<sequence>MKTSLKALTILTLSSATLFATEKSEAQILHEEITRHEVILDALKHKLNSLEGSETVAQKAEIKFIGSEIKYNSNEISFDDLSKTLQTLDRETQIILRPAQGSKSDDFKPTLDLCKELGFINLKLDIMKKNWSR</sequence>
<evidence type="ECO:0000313" key="2">
    <source>
        <dbReference type="EMBL" id="MFD2277803.1"/>
    </source>
</evidence>
<organism evidence="2 3">
    <name type="scientific">Rubritalea spongiae</name>
    <dbReference type="NCBI Taxonomy" id="430797"/>
    <lineage>
        <taxon>Bacteria</taxon>
        <taxon>Pseudomonadati</taxon>
        <taxon>Verrucomicrobiota</taxon>
        <taxon>Verrucomicrobiia</taxon>
        <taxon>Verrucomicrobiales</taxon>
        <taxon>Rubritaleaceae</taxon>
        <taxon>Rubritalea</taxon>
    </lineage>
</organism>
<evidence type="ECO:0000313" key="3">
    <source>
        <dbReference type="Proteomes" id="UP001597297"/>
    </source>
</evidence>
<feature type="chain" id="PRO_5046401256" evidence="1">
    <location>
        <begin position="21"/>
        <end position="133"/>
    </location>
</feature>
<keyword evidence="1" id="KW-0732">Signal</keyword>
<gene>
    <name evidence="2" type="ORF">ACFSQZ_15160</name>
</gene>
<accession>A0ABW5E947</accession>
<name>A0ABW5E947_9BACT</name>
<keyword evidence="3" id="KW-1185">Reference proteome</keyword>
<dbReference type="EMBL" id="JBHUJC010000047">
    <property type="protein sequence ID" value="MFD2277803.1"/>
    <property type="molecule type" value="Genomic_DNA"/>
</dbReference>
<dbReference type="RefSeq" id="WP_377092568.1">
    <property type="nucleotide sequence ID" value="NZ_JBHSJM010000001.1"/>
</dbReference>
<evidence type="ECO:0000256" key="1">
    <source>
        <dbReference type="SAM" id="SignalP"/>
    </source>
</evidence>
<dbReference type="Proteomes" id="UP001597297">
    <property type="component" value="Unassembled WGS sequence"/>
</dbReference>
<feature type="signal peptide" evidence="1">
    <location>
        <begin position="1"/>
        <end position="20"/>
    </location>
</feature>